<name>A0A0N9R1B3_9VIRU</name>
<comment type="similarity">
    <text evidence="1">Belongs to the NMT family.</text>
</comment>
<evidence type="ECO:0000256" key="1">
    <source>
        <dbReference type="ARBA" id="ARBA00009469"/>
    </source>
</evidence>
<evidence type="ECO:0000256" key="3">
    <source>
        <dbReference type="ARBA" id="ARBA00022679"/>
    </source>
</evidence>
<dbReference type="InterPro" id="IPR016181">
    <property type="entry name" value="Acyl_CoA_acyltransferase"/>
</dbReference>
<proteinExistence type="inferred from homology"/>
<evidence type="ECO:0000256" key="2">
    <source>
        <dbReference type="ARBA" id="ARBA00012923"/>
    </source>
</evidence>
<evidence type="ECO:0000256" key="5">
    <source>
        <dbReference type="SAM" id="Phobius"/>
    </source>
</evidence>
<organism evidence="7 8">
    <name type="scientific">Chrysochromulina ericina virus CeV-01B</name>
    <dbReference type="NCBI Taxonomy" id="3070830"/>
    <lineage>
        <taxon>Viruses</taxon>
        <taxon>Varidnaviria</taxon>
        <taxon>Bamfordvirae</taxon>
        <taxon>Nucleocytoviricota</taxon>
        <taxon>Megaviricetes</taxon>
        <taxon>Imitervirales</taxon>
        <taxon>Mesomimiviridae</taxon>
        <taxon>Tethysvirus</taxon>
        <taxon>Tethysvirus raunefjordenense</taxon>
    </lineage>
</organism>
<protein>
    <recommendedName>
        <fullName evidence="2">glycylpeptide N-tetradecanoyltransferase</fullName>
        <ecNumber evidence="2">2.3.1.97</ecNumber>
    </recommendedName>
</protein>
<sequence>MEYYYYLILFFIIIIAFRFYVKITYKFWAYQPVFHYYNLFYWIYPKGIINKELPESNKFCNFINISNRDFFDYNENEISEIIKLLRNHYNRNSEANYLPTINYFKTFFNGHTSKCFISVYNNPIYKIDNSKDKSDIKQENEIIGVITGKPINISIKKTGKFKAYYVDFLCVNREHREKNIAPQLIQTYEYTQRHKVTESKISLFKREGKLTGIVPLTVYKTYMFYTKPINTDQIINQKLIMINKINYNILTDFIDNNREKFECIITVNKGNLLALINANIYNIYGLLQDNKLIACYFYKTNNITYTIDKLYDNKATECQSIDLLASIKNCENATFINGFILSLNKYIKDENKNSKIEINYVNIENISNNSIITQYLLNKSLNPKIVSPMAYFFYNYVKRPLPSDKVLIIV</sequence>
<dbReference type="GO" id="GO:0004379">
    <property type="term" value="F:glycylpeptide N-tetradecanoyltransferase activity"/>
    <property type="evidence" value="ECO:0007669"/>
    <property type="project" value="UniProtKB-EC"/>
</dbReference>
<evidence type="ECO:0000259" key="6">
    <source>
        <dbReference type="Pfam" id="PF01233"/>
    </source>
</evidence>
<feature type="domain" description="Glycylpeptide N-tetradecanoyltransferase N-terminal" evidence="6">
    <location>
        <begin position="74"/>
        <end position="197"/>
    </location>
</feature>
<dbReference type="EMBL" id="KT820662">
    <property type="protein sequence ID" value="ALH23230.1"/>
    <property type="molecule type" value="Genomic_DNA"/>
</dbReference>
<keyword evidence="8" id="KW-1185">Reference proteome</keyword>
<keyword evidence="4" id="KW-0012">Acyltransferase</keyword>
<evidence type="ECO:0000313" key="7">
    <source>
        <dbReference type="EMBL" id="ALH23230.1"/>
    </source>
</evidence>
<keyword evidence="5" id="KW-1133">Transmembrane helix</keyword>
<keyword evidence="5" id="KW-0812">Transmembrane</keyword>
<keyword evidence="3" id="KW-0808">Transferase</keyword>
<dbReference type="SUPFAM" id="SSF55729">
    <property type="entry name" value="Acyl-CoA N-acyltransferases (Nat)"/>
    <property type="match status" value="1"/>
</dbReference>
<reference evidence="7 8" key="1">
    <citation type="journal article" date="2015" name="Genome Announc.">
        <title>The 474-Kilobase-Pair Complete Genome Sequence of CeV-01B, a Virus Infecting Haptolina (Chrysochromulina) ericina (Prymnesiophyceae).</title>
        <authorList>
            <person name="Gallot-Lavallee L."/>
            <person name="Pagarete A."/>
            <person name="Legendre M."/>
            <person name="Santini S."/>
            <person name="Sandaa R.A."/>
            <person name="Himmelbauer H."/>
            <person name="Ogata H."/>
            <person name="Bratbak G."/>
            <person name="Claverie J.M."/>
        </authorList>
    </citation>
    <scope>NUCLEOTIDE SEQUENCE [LARGE SCALE GENOMIC DNA]</scope>
    <source>
        <strain evidence="7">CeV-01B</strain>
    </source>
</reference>
<gene>
    <name evidence="7" type="ORF">ceV_324</name>
</gene>
<keyword evidence="5" id="KW-0472">Membrane</keyword>
<evidence type="ECO:0000256" key="4">
    <source>
        <dbReference type="ARBA" id="ARBA00023315"/>
    </source>
</evidence>
<dbReference type="KEGG" id="vg:26049191"/>
<dbReference type="InterPro" id="IPR022676">
    <property type="entry name" value="NMT_N"/>
</dbReference>
<dbReference type="Gene3D" id="3.40.630.170">
    <property type="match status" value="1"/>
</dbReference>
<dbReference type="Pfam" id="PF01233">
    <property type="entry name" value="NMT"/>
    <property type="match status" value="1"/>
</dbReference>
<dbReference type="Proteomes" id="UP000203826">
    <property type="component" value="Segment"/>
</dbReference>
<evidence type="ECO:0000313" key="8">
    <source>
        <dbReference type="Proteomes" id="UP000203826"/>
    </source>
</evidence>
<dbReference type="EC" id="2.3.1.97" evidence="2"/>
<accession>A0A0N9R1B3</accession>
<feature type="transmembrane region" description="Helical" evidence="5">
    <location>
        <begin position="6"/>
        <end position="21"/>
    </location>
</feature>